<reference evidence="1 2" key="1">
    <citation type="journal article" date="2012" name="PLoS Pathog.">
        <title>Diverse lifestyles and strategies of plant pathogenesis encoded in the genomes of eighteen Dothideomycetes fungi.</title>
        <authorList>
            <person name="Ohm R.A."/>
            <person name="Feau N."/>
            <person name="Henrissat B."/>
            <person name="Schoch C.L."/>
            <person name="Horwitz B.A."/>
            <person name="Barry K.W."/>
            <person name="Condon B.J."/>
            <person name="Copeland A.C."/>
            <person name="Dhillon B."/>
            <person name="Glaser F."/>
            <person name="Hesse C.N."/>
            <person name="Kosti I."/>
            <person name="LaButti K."/>
            <person name="Lindquist E.A."/>
            <person name="Lucas S."/>
            <person name="Salamov A.A."/>
            <person name="Bradshaw R.E."/>
            <person name="Ciuffetti L."/>
            <person name="Hamelin R.C."/>
            <person name="Kema G.H.J."/>
            <person name="Lawrence C."/>
            <person name="Scott J.A."/>
            <person name="Spatafora J.W."/>
            <person name="Turgeon B.G."/>
            <person name="de Wit P.J.G.M."/>
            <person name="Zhong S."/>
            <person name="Goodwin S.B."/>
            <person name="Grigoriev I.V."/>
        </authorList>
    </citation>
    <scope>NUCLEOTIDE SEQUENCE [LARGE SCALE GENOMIC DNA]</scope>
    <source>
        <strain evidence="1 2">CIRAD86</strain>
    </source>
</reference>
<evidence type="ECO:0000313" key="2">
    <source>
        <dbReference type="Proteomes" id="UP000016932"/>
    </source>
</evidence>
<dbReference type="eggNOG" id="ENOG502SK06">
    <property type="taxonomic scope" value="Eukaryota"/>
</dbReference>
<dbReference type="Proteomes" id="UP000016932">
    <property type="component" value="Unassembled WGS sequence"/>
</dbReference>
<dbReference type="AlphaFoldDB" id="M3ALF8"/>
<dbReference type="KEGG" id="pfj:MYCFIDRAFT_171353"/>
<keyword evidence="2" id="KW-1185">Reference proteome</keyword>
<evidence type="ECO:0000313" key="1">
    <source>
        <dbReference type="EMBL" id="EME85426.1"/>
    </source>
</evidence>
<dbReference type="OrthoDB" id="3004402at2759"/>
<protein>
    <submittedName>
        <fullName evidence="1">Uncharacterized protein</fullName>
    </submittedName>
</protein>
<sequence>MVNSAFSVVKRTCLTSVKNRVVAHNPLPPLDKTAFAGLGGTSSGYNDNTAGILKEGVDSLFYSTTLLTTRCLHGLSRAGRHGSDSGHAAPAGRHAGRSTYMSSSCWSWSWLFVPAAATFLCPKFAEYCHFESLGLRITPLRPNLVNEKLLEQQTKISEVGEDELDMAEDQNEHPLRWTITPQVNNLILSHWEFDSEEQKQRFLQQDLTGLACLAFPFALEDRIELIARLFSIVYLLGELVGDLDVEDAEECLDSLQEAVKGYWKPDPDQAPVFEHMTIRLLTILSTRHGSTLSKHLTFYSLRIVQRGRRARRLDEVQTFKDSFLAAGLELPLHRFATGIVHLMKSLKHQRWSSKNFLLDFDERATTKTLHKYHQLLTTMMSLVRRQS</sequence>
<name>M3ALF8_PSEFD</name>
<dbReference type="HOGENOM" id="CLU_713955_0_0_1"/>
<gene>
    <name evidence="1" type="ORF">MYCFIDRAFT_171353</name>
</gene>
<dbReference type="EMBL" id="KB446556">
    <property type="protein sequence ID" value="EME85426.1"/>
    <property type="molecule type" value="Genomic_DNA"/>
</dbReference>
<dbReference type="Gene3D" id="1.10.600.10">
    <property type="entry name" value="Farnesyl Diphosphate Synthase"/>
    <property type="match status" value="1"/>
</dbReference>
<accession>M3ALF8</accession>
<dbReference type="STRING" id="383855.M3ALF8"/>
<dbReference type="VEuPathDB" id="FungiDB:MYCFIDRAFT_171353"/>
<dbReference type="RefSeq" id="XP_007923038.1">
    <property type="nucleotide sequence ID" value="XM_007924847.1"/>
</dbReference>
<organism evidence="1 2">
    <name type="scientific">Pseudocercospora fijiensis (strain CIRAD86)</name>
    <name type="common">Black leaf streak disease fungus</name>
    <name type="synonym">Mycosphaerella fijiensis</name>
    <dbReference type="NCBI Taxonomy" id="383855"/>
    <lineage>
        <taxon>Eukaryota</taxon>
        <taxon>Fungi</taxon>
        <taxon>Dikarya</taxon>
        <taxon>Ascomycota</taxon>
        <taxon>Pezizomycotina</taxon>
        <taxon>Dothideomycetes</taxon>
        <taxon>Dothideomycetidae</taxon>
        <taxon>Mycosphaerellales</taxon>
        <taxon>Mycosphaerellaceae</taxon>
        <taxon>Pseudocercospora</taxon>
    </lineage>
</organism>
<proteinExistence type="predicted"/>
<dbReference type="GeneID" id="19332617"/>
<dbReference type="InterPro" id="IPR008949">
    <property type="entry name" value="Isoprenoid_synthase_dom_sf"/>
</dbReference>